<organism evidence="2 3">
    <name type="scientific">Batillaria attramentaria</name>
    <dbReference type="NCBI Taxonomy" id="370345"/>
    <lineage>
        <taxon>Eukaryota</taxon>
        <taxon>Metazoa</taxon>
        <taxon>Spiralia</taxon>
        <taxon>Lophotrochozoa</taxon>
        <taxon>Mollusca</taxon>
        <taxon>Gastropoda</taxon>
        <taxon>Caenogastropoda</taxon>
        <taxon>Sorbeoconcha</taxon>
        <taxon>Cerithioidea</taxon>
        <taxon>Batillariidae</taxon>
        <taxon>Batillaria</taxon>
    </lineage>
</organism>
<gene>
    <name evidence="2" type="ORF">BaRGS_00025070</name>
</gene>
<dbReference type="EMBL" id="JACVVK020000223">
    <property type="protein sequence ID" value="KAK7483637.1"/>
    <property type="molecule type" value="Genomic_DNA"/>
</dbReference>
<name>A0ABD0K970_9CAEN</name>
<keyword evidence="3" id="KW-1185">Reference proteome</keyword>
<evidence type="ECO:0000313" key="2">
    <source>
        <dbReference type="EMBL" id="KAK7483637.1"/>
    </source>
</evidence>
<evidence type="ECO:0000313" key="3">
    <source>
        <dbReference type="Proteomes" id="UP001519460"/>
    </source>
</evidence>
<sequence>KANSRGTEEQRNTTDKMVLESPGGAPYHGQVDLPVSVGEKLTVPRLFVKY</sequence>
<dbReference type="Proteomes" id="UP001519460">
    <property type="component" value="Unassembled WGS sequence"/>
</dbReference>
<protein>
    <submittedName>
        <fullName evidence="2">Uncharacterized protein</fullName>
    </submittedName>
</protein>
<feature type="non-terminal residue" evidence="2">
    <location>
        <position position="1"/>
    </location>
</feature>
<accession>A0ABD0K970</accession>
<dbReference type="AlphaFoldDB" id="A0ABD0K970"/>
<comment type="caution">
    <text evidence="2">The sequence shown here is derived from an EMBL/GenBank/DDBJ whole genome shotgun (WGS) entry which is preliminary data.</text>
</comment>
<feature type="compositionally biased region" description="Basic and acidic residues" evidence="1">
    <location>
        <begin position="1"/>
        <end position="18"/>
    </location>
</feature>
<feature type="region of interest" description="Disordered" evidence="1">
    <location>
        <begin position="1"/>
        <end position="32"/>
    </location>
</feature>
<reference evidence="2 3" key="1">
    <citation type="journal article" date="2023" name="Sci. Data">
        <title>Genome assembly of the Korean intertidal mud-creeper Batillaria attramentaria.</title>
        <authorList>
            <person name="Patra A.K."/>
            <person name="Ho P.T."/>
            <person name="Jun S."/>
            <person name="Lee S.J."/>
            <person name="Kim Y."/>
            <person name="Won Y.J."/>
        </authorList>
    </citation>
    <scope>NUCLEOTIDE SEQUENCE [LARGE SCALE GENOMIC DNA]</scope>
    <source>
        <strain evidence="2">Wonlab-2016</strain>
    </source>
</reference>
<proteinExistence type="predicted"/>
<evidence type="ECO:0000256" key="1">
    <source>
        <dbReference type="SAM" id="MobiDB-lite"/>
    </source>
</evidence>